<proteinExistence type="predicted"/>
<dbReference type="OrthoDB" id="2062607at2"/>
<dbReference type="AlphaFoldDB" id="A0A1I0GR90"/>
<sequence>MAVSSEFAKTVQENNVLRIRIMLKDSLLVDKSFSMFSELLTYALAHGVEVWMTPEDPLEQAEKPWTLDLMNYELTALVNDFTKEHVNYVKQIIREIYKGEVPVRTPAPSPKPVPRPTQTISRPMSTSGMGSAPKTNDSSYDTILREITKINRILKMNKDVDGNRRWLTEDIEKIRKSARDIETACEIIQRRK</sequence>
<gene>
    <name evidence="2" type="ORF">SAMN04487771_103717</name>
</gene>
<dbReference type="EMBL" id="FOIL01000037">
    <property type="protein sequence ID" value="SET73617.1"/>
    <property type="molecule type" value="Genomic_DNA"/>
</dbReference>
<dbReference type="RefSeq" id="WP_074649973.1">
    <property type="nucleotide sequence ID" value="NZ_FOIL01000037.1"/>
</dbReference>
<accession>A0A1I0GR90</accession>
<evidence type="ECO:0000313" key="3">
    <source>
        <dbReference type="Proteomes" id="UP000199820"/>
    </source>
</evidence>
<feature type="compositionally biased region" description="Pro residues" evidence="1">
    <location>
        <begin position="105"/>
        <end position="115"/>
    </location>
</feature>
<evidence type="ECO:0000313" key="2">
    <source>
        <dbReference type="EMBL" id="SET73617.1"/>
    </source>
</evidence>
<organism evidence="2 3">
    <name type="scientific">[Clostridium] aminophilum</name>
    <dbReference type="NCBI Taxonomy" id="1526"/>
    <lineage>
        <taxon>Bacteria</taxon>
        <taxon>Bacillati</taxon>
        <taxon>Bacillota</taxon>
        <taxon>Clostridia</taxon>
        <taxon>Lachnospirales</taxon>
        <taxon>Lachnospiraceae</taxon>
    </lineage>
</organism>
<feature type="compositionally biased region" description="Polar residues" evidence="1">
    <location>
        <begin position="116"/>
        <end position="138"/>
    </location>
</feature>
<dbReference type="Proteomes" id="UP000199820">
    <property type="component" value="Unassembled WGS sequence"/>
</dbReference>
<protein>
    <submittedName>
        <fullName evidence="2">Uncharacterized protein</fullName>
    </submittedName>
</protein>
<evidence type="ECO:0000256" key="1">
    <source>
        <dbReference type="SAM" id="MobiDB-lite"/>
    </source>
</evidence>
<feature type="region of interest" description="Disordered" evidence="1">
    <location>
        <begin position="104"/>
        <end position="138"/>
    </location>
</feature>
<reference evidence="2 3" key="1">
    <citation type="submission" date="2016-10" db="EMBL/GenBank/DDBJ databases">
        <authorList>
            <person name="de Groot N.N."/>
        </authorList>
    </citation>
    <scope>NUCLEOTIDE SEQUENCE [LARGE SCALE GENOMIC DNA]</scope>
    <source>
        <strain evidence="2 3">KH1P1</strain>
    </source>
</reference>
<name>A0A1I0GR90_9FIRM</name>
<keyword evidence="3" id="KW-1185">Reference proteome</keyword>